<feature type="domain" description="Myb-like" evidence="4">
    <location>
        <begin position="632"/>
        <end position="680"/>
    </location>
</feature>
<feature type="coiled-coil region" evidence="2">
    <location>
        <begin position="825"/>
        <end position="855"/>
    </location>
</feature>
<dbReference type="SUPFAM" id="SSF46689">
    <property type="entry name" value="Homeodomain-like"/>
    <property type="match status" value="1"/>
</dbReference>
<dbReference type="GO" id="GO:0070898">
    <property type="term" value="P:RNA polymerase III preinitiation complex assembly"/>
    <property type="evidence" value="ECO:0007669"/>
    <property type="project" value="TreeGrafter"/>
</dbReference>
<evidence type="ECO:0000256" key="2">
    <source>
        <dbReference type="SAM" id="Coils"/>
    </source>
</evidence>
<dbReference type="SMART" id="SM00717">
    <property type="entry name" value="SANT"/>
    <property type="match status" value="1"/>
</dbReference>
<feature type="region of interest" description="Disordered" evidence="3">
    <location>
        <begin position="394"/>
        <end position="413"/>
    </location>
</feature>
<organism evidence="5">
    <name type="scientific">Homalodisca liturata</name>
    <dbReference type="NCBI Taxonomy" id="320908"/>
    <lineage>
        <taxon>Eukaryota</taxon>
        <taxon>Metazoa</taxon>
        <taxon>Ecdysozoa</taxon>
        <taxon>Arthropoda</taxon>
        <taxon>Hexapoda</taxon>
        <taxon>Insecta</taxon>
        <taxon>Pterygota</taxon>
        <taxon>Neoptera</taxon>
        <taxon>Paraneoptera</taxon>
        <taxon>Hemiptera</taxon>
        <taxon>Auchenorrhyncha</taxon>
        <taxon>Membracoidea</taxon>
        <taxon>Cicadellidae</taxon>
        <taxon>Cicadellinae</taxon>
        <taxon>Proconiini</taxon>
        <taxon>Homalodisca</taxon>
    </lineage>
</organism>
<feature type="compositionally biased region" description="Basic residues" evidence="3">
    <location>
        <begin position="1"/>
        <end position="10"/>
    </location>
</feature>
<keyword evidence="2" id="KW-0175">Coiled coil</keyword>
<dbReference type="GO" id="GO:0000126">
    <property type="term" value="C:transcription factor TFIIIB complex"/>
    <property type="evidence" value="ECO:0007669"/>
    <property type="project" value="TreeGrafter"/>
</dbReference>
<feature type="region of interest" description="Disordered" evidence="3">
    <location>
        <begin position="166"/>
        <end position="186"/>
    </location>
</feature>
<feature type="compositionally biased region" description="Basic and acidic residues" evidence="3">
    <location>
        <begin position="466"/>
        <end position="477"/>
    </location>
</feature>
<accession>A0A1B6HCT3</accession>
<evidence type="ECO:0000256" key="3">
    <source>
        <dbReference type="SAM" id="MobiDB-lite"/>
    </source>
</evidence>
<dbReference type="Pfam" id="PF15963">
    <property type="entry name" value="Myb_DNA-bind_7"/>
    <property type="match status" value="1"/>
</dbReference>
<feature type="compositionally biased region" description="Basic and acidic residues" evidence="3">
    <location>
        <begin position="707"/>
        <end position="740"/>
    </location>
</feature>
<protein>
    <recommendedName>
        <fullName evidence="4">Myb-like domain-containing protein</fullName>
    </recommendedName>
</protein>
<evidence type="ECO:0000259" key="4">
    <source>
        <dbReference type="SMART" id="SM00717"/>
    </source>
</evidence>
<comment type="subcellular location">
    <subcellularLocation>
        <location evidence="1">Nucleus</location>
    </subcellularLocation>
</comment>
<dbReference type="GO" id="GO:0005634">
    <property type="term" value="C:nucleus"/>
    <property type="evidence" value="ECO:0007669"/>
    <property type="project" value="UniProtKB-SubCell"/>
</dbReference>
<dbReference type="GO" id="GO:0001156">
    <property type="term" value="F:TFIIIC-class transcription factor complex binding"/>
    <property type="evidence" value="ECO:0007669"/>
    <property type="project" value="TreeGrafter"/>
</dbReference>
<dbReference type="AlphaFoldDB" id="A0A1B6HCT3"/>
<proteinExistence type="predicted"/>
<feature type="compositionally biased region" description="Polar residues" evidence="3">
    <location>
        <begin position="89"/>
        <end position="107"/>
    </location>
</feature>
<feature type="compositionally biased region" description="Low complexity" evidence="3">
    <location>
        <begin position="744"/>
        <end position="753"/>
    </location>
</feature>
<dbReference type="InterPro" id="IPR039467">
    <property type="entry name" value="TFIIIB_B''_Myb"/>
</dbReference>
<reference evidence="5" key="1">
    <citation type="submission" date="2015-11" db="EMBL/GenBank/DDBJ databases">
        <title>De novo transcriptome assembly of four potential Pierce s Disease insect vectors from Arizona vineyards.</title>
        <authorList>
            <person name="Tassone E.E."/>
        </authorList>
    </citation>
    <scope>NUCLEOTIDE SEQUENCE</scope>
</reference>
<dbReference type="InterPro" id="IPR001005">
    <property type="entry name" value="SANT/Myb"/>
</dbReference>
<dbReference type="EMBL" id="GECU01035265">
    <property type="protein sequence ID" value="JAS72441.1"/>
    <property type="molecule type" value="Transcribed_RNA"/>
</dbReference>
<gene>
    <name evidence="5" type="ORF">g.20473</name>
</gene>
<feature type="region of interest" description="Disordered" evidence="3">
    <location>
        <begin position="707"/>
        <end position="755"/>
    </location>
</feature>
<name>A0A1B6HCT3_9HEMI</name>
<feature type="region of interest" description="Disordered" evidence="3">
    <location>
        <begin position="86"/>
        <end position="107"/>
    </location>
</feature>
<dbReference type="PANTHER" id="PTHR22929">
    <property type="entry name" value="RNA POLYMERASE III TRANSCRIPTION INITIATION FACTOR B"/>
    <property type="match status" value="1"/>
</dbReference>
<dbReference type="InterPro" id="IPR009057">
    <property type="entry name" value="Homeodomain-like_sf"/>
</dbReference>
<feature type="region of interest" description="Disordered" evidence="3">
    <location>
        <begin position="1"/>
        <end position="45"/>
    </location>
</feature>
<evidence type="ECO:0000256" key="1">
    <source>
        <dbReference type="ARBA" id="ARBA00004123"/>
    </source>
</evidence>
<feature type="region of interest" description="Disordered" evidence="3">
    <location>
        <begin position="420"/>
        <end position="494"/>
    </location>
</feature>
<dbReference type="PANTHER" id="PTHR22929:SF0">
    <property type="entry name" value="TRANSCRIPTION FACTOR TFIIIB COMPONENT B'' HOMOLOG"/>
    <property type="match status" value="1"/>
</dbReference>
<evidence type="ECO:0000313" key="5">
    <source>
        <dbReference type="EMBL" id="JAS72441.1"/>
    </source>
</evidence>
<sequence>MATRKLKFKPKPVIGGGSVRKTKEKDDIPELAAKASTISDKEDLSDKNIENSSITENIHIESNSEEKVLKKLKTDDGSCVSRLEDVQHESNTSQHQDSQSGAPTSSQCIPNITLEQQRLVPTDLIVESDQVTTVSSDCNDSHKTKPPQAAEVETVIVINDSLPAKDTGNCTKSSKPDSVKGLPRFGRSRCKPILTNPGLRKKNDVKTSTENVSVSLNNGFIKSMDGNPIVSKNEQSSSGSVSVIAEDNVDVSCVNSLKPCESVSVIPQVRTESVIKNLRTELTKNGSVVNEIKDNISSIESNVVVDVKESNKIVPSQISLSKDCETVSVESESGCKSSFHILPNISSKGGNSVVKKQIVSAQTELNSISENSVIVINLSNTALSSDCSLNKSEQESEMKVDLPNTNNVSHKLPLSPLKPISKVLVPKPSPRISDIGQRRISFQGSDSEDESKRKPSQSSCDITKTYTKEKKEKVLKKESKRRRSQGSTYSKMGQETMEKLNKRFGKHQSPDKTKLTMLDFIFYNPKNNPMTEKTDNASSGKKKKDKEEVIGEVLDETLAEQQVDDVEAPSAPSAIPVPQLKVGPDGQIILDPKSLVIETTGMEKSRAELENSQVVQETGATRYNTYSKRKAKRHEWTARETVQFYKALHTVGSDFAIMTKLFPKRSRHELKLKFKREERINLNLVDKAMTAPADFDFTNLEEELREENDQIEKKKIAKKMAAETAKRERALKKEEKEKSKNKQNKNNNKNNKNVIKGQAFREINEADQGINPNISVSIKKSKNKKKRKSEFYDSDLEDDIHSVSSQEDESLKFLMMVKETQSGRKPKLTTKLEEYEEINETLRQKLQRQSDSEEEYVPNGPDADMLFGDPIEAPEEGQWNVEITDLPNIEETVLLNNNTEDVSELSGLGSFGQNESALDLSMPVRASLQREILCEAPINCSLLNRSIISESIQIMDELTSDIQHDNVREETLSDSKVPLPGFESVSRSRPPMVYPLHASDISVSCEDEVRESSNVDNIGFRYYNSEECILGD</sequence>